<evidence type="ECO:0000256" key="1">
    <source>
        <dbReference type="SAM" id="MobiDB-lite"/>
    </source>
</evidence>
<feature type="chain" id="PRO_5005537168" description="CNH domain-containing protein" evidence="2">
    <location>
        <begin position="18"/>
        <end position="843"/>
    </location>
</feature>
<evidence type="ECO:0000313" key="4">
    <source>
        <dbReference type="Proteomes" id="UP000054408"/>
    </source>
</evidence>
<feature type="region of interest" description="Disordered" evidence="1">
    <location>
        <begin position="175"/>
        <end position="198"/>
    </location>
</feature>
<dbReference type="EMBL" id="GL349444">
    <property type="protein sequence ID" value="KNC46912.1"/>
    <property type="molecule type" value="Genomic_DNA"/>
</dbReference>
<reference evidence="3 4" key="1">
    <citation type="submission" date="2010-05" db="EMBL/GenBank/DDBJ databases">
        <title>The Genome Sequence of Thecamonas trahens ATCC 50062.</title>
        <authorList>
            <consortium name="The Broad Institute Genome Sequencing Platform"/>
            <person name="Russ C."/>
            <person name="Cuomo C."/>
            <person name="Shea T."/>
            <person name="Young S.K."/>
            <person name="Zeng Q."/>
            <person name="Koehrsen M."/>
            <person name="Haas B."/>
            <person name="Borodovsky M."/>
            <person name="Guigo R."/>
            <person name="Alvarado L."/>
            <person name="Berlin A."/>
            <person name="Bochicchio J."/>
            <person name="Borenstein D."/>
            <person name="Chapman S."/>
            <person name="Chen Z."/>
            <person name="Freedman E."/>
            <person name="Gellesch M."/>
            <person name="Goldberg J."/>
            <person name="Griggs A."/>
            <person name="Gujja S."/>
            <person name="Heilman E."/>
            <person name="Heiman D."/>
            <person name="Hepburn T."/>
            <person name="Howarth C."/>
            <person name="Jen D."/>
            <person name="Larson L."/>
            <person name="Mehta T."/>
            <person name="Park D."/>
            <person name="Pearson M."/>
            <person name="Roberts A."/>
            <person name="Saif S."/>
            <person name="Shenoy N."/>
            <person name="Sisk P."/>
            <person name="Stolte C."/>
            <person name="Sykes S."/>
            <person name="Thomson T."/>
            <person name="Walk T."/>
            <person name="White J."/>
            <person name="Yandava C."/>
            <person name="Burger G."/>
            <person name="Gray M.W."/>
            <person name="Holland P.W.H."/>
            <person name="King N."/>
            <person name="Lang F.B.F."/>
            <person name="Roger A.J."/>
            <person name="Ruiz-Trillo I."/>
            <person name="Lander E."/>
            <person name="Nusbaum C."/>
        </authorList>
    </citation>
    <scope>NUCLEOTIDE SEQUENCE [LARGE SCALE GENOMIC DNA]</scope>
    <source>
        <strain evidence="3 4">ATCC 50062</strain>
    </source>
</reference>
<protein>
    <recommendedName>
        <fullName evidence="5">CNH domain-containing protein</fullName>
    </recommendedName>
</protein>
<accession>A0A0L0D3K9</accession>
<dbReference type="Proteomes" id="UP000054408">
    <property type="component" value="Unassembled WGS sequence"/>
</dbReference>
<dbReference type="RefSeq" id="XP_013760185.1">
    <property type="nucleotide sequence ID" value="XM_013904731.1"/>
</dbReference>
<proteinExistence type="predicted"/>
<gene>
    <name evidence="3" type="ORF">AMSG_03343</name>
</gene>
<keyword evidence="2" id="KW-0732">Signal</keyword>
<dbReference type="GeneID" id="25562955"/>
<sequence length="843" mass="86622">MAGSSVGSLAPIAPVWACLPGGAALAGGQASVTAVAAATGHLVVAVHGGRSVVAVTNAVHSPEAGQALADWLVGAEVPDAPPPAGPWLVHSLPTPAVAVFLAPDAKGLLHLVVIEAAPDAVSVWTKPSDAPCDGTSPWLPYARCDVPRLGSVAASAYVPEARVVVWADADPPVLSSVTSRGSDDESDDESAAPKNRDVDSGSRICALALPVHADAPWPPVVELRSSVCGLSALLGSRSNLWMVATDEDWSVAYASVSRDRLAAAELAPSSLDGPVIASTIHTSTGELVVLTLSGRLYVVSAPDTQSSMPKRVVLRAQPLGCLHQVPSPPGLGSDGAPWDPLQAKALVATREVVGLVAPAALGIYHVAHGSLLGKIAYPSGVSLADLRGTLVVVPSVADGRRLGPGDVGVWGSGGMFLLRLSNVSTRAARLVEPSVTSHLLRDAARLCEAWSLPRHTAKYLLDAGFEAQAALETAPRGEGASTQAELLADVAAAVLDFVQNPALMLALLPGALAGATADAAVADAVDDARLSFHTFTPLNRVLKAEFVAYLEARTKACRYSEPASRQLPDALGPHMPNRPVPHARLVEMPLSILAAWIRAAPGPVLDALLPAALASGRLVPHLRCEKETSAAVSAYSSLLQAHASPVKGGEARPFADTHPGLALHSGDDCEASLFELVVLALFLHRPSAVVGAVRSLALAPEPRQCAAYLAAAQLGHALGAIAAADQDVASAVAELYALALEVPQAVQVYVARADFDAAFVLVEDALGGAELAPGVPSEEALFSSLAIAVLASTTAQQWLPRLWRLVPSSMTAVDLLAVIETALRAPTCALTVADVADVLLAHS</sequence>
<name>A0A0L0D3K9_THETB</name>
<dbReference type="AlphaFoldDB" id="A0A0L0D3K9"/>
<evidence type="ECO:0000313" key="3">
    <source>
        <dbReference type="EMBL" id="KNC46912.1"/>
    </source>
</evidence>
<evidence type="ECO:0008006" key="5">
    <source>
        <dbReference type="Google" id="ProtNLM"/>
    </source>
</evidence>
<evidence type="ECO:0000256" key="2">
    <source>
        <dbReference type="SAM" id="SignalP"/>
    </source>
</evidence>
<organism evidence="3 4">
    <name type="scientific">Thecamonas trahens ATCC 50062</name>
    <dbReference type="NCBI Taxonomy" id="461836"/>
    <lineage>
        <taxon>Eukaryota</taxon>
        <taxon>Apusozoa</taxon>
        <taxon>Apusomonadida</taxon>
        <taxon>Apusomonadidae</taxon>
        <taxon>Thecamonas</taxon>
    </lineage>
</organism>
<keyword evidence="4" id="KW-1185">Reference proteome</keyword>
<feature type="signal peptide" evidence="2">
    <location>
        <begin position="1"/>
        <end position="17"/>
    </location>
</feature>